<evidence type="ECO:0000313" key="2">
    <source>
        <dbReference type="Ensembl" id="ENSMSIP00000036931.1"/>
    </source>
</evidence>
<feature type="compositionally biased region" description="Basic and acidic residues" evidence="1">
    <location>
        <begin position="53"/>
        <end position="64"/>
    </location>
</feature>
<dbReference type="GeneTree" id="ENSGT00740000117018"/>
<feature type="compositionally biased region" description="Basic and acidic residues" evidence="1">
    <location>
        <begin position="89"/>
        <end position="126"/>
    </location>
</feature>
<reference evidence="2" key="2">
    <citation type="submission" date="2025-09" db="UniProtKB">
        <authorList>
            <consortium name="Ensembl"/>
        </authorList>
    </citation>
    <scope>IDENTIFICATION</scope>
</reference>
<name>A0A8C6IJR5_MUSSI</name>
<keyword evidence="3" id="KW-1185">Reference proteome</keyword>
<sequence>MNETPDEKPGHVKLEMSTQSSSKRMQPLDQKDKENQSSESWGNTGRSSKSSPKGKENTWPKSEVKVPSQKKFQQSWAVSSCGPNKRSSKLKEKKRDKPSPSRERGRDKLVSTHRRDISHTKLHVRDQRPQPRFPVRTLKRNRWGDSLDAPYHSAKRCRKPSLPEASLDLTFSQLMSRVFTNLSALEVTLDDLQAPGGAFLRVPSSRSSLEPTVSQRAWLTWQLYHAGATVHWALQTVNSILTSQASLPRHTCPQGYSFTADPRTVPTSSLFRRPRSASWHRKRGTYHFPTWDDHSRP</sequence>
<dbReference type="Proteomes" id="UP000694415">
    <property type="component" value="Unplaced"/>
</dbReference>
<feature type="compositionally biased region" description="Polar residues" evidence="1">
    <location>
        <begin position="37"/>
        <end position="51"/>
    </location>
</feature>
<accession>A0A8C6IJR5</accession>
<evidence type="ECO:0000256" key="1">
    <source>
        <dbReference type="SAM" id="MobiDB-lite"/>
    </source>
</evidence>
<feature type="compositionally biased region" description="Polar residues" evidence="1">
    <location>
        <begin position="70"/>
        <end position="82"/>
    </location>
</feature>
<evidence type="ECO:0000313" key="3">
    <source>
        <dbReference type="Proteomes" id="UP000694415"/>
    </source>
</evidence>
<proteinExistence type="predicted"/>
<organism evidence="2 3">
    <name type="scientific">Mus spicilegus</name>
    <name type="common">Mound-building mouse</name>
    <dbReference type="NCBI Taxonomy" id="10103"/>
    <lineage>
        <taxon>Eukaryota</taxon>
        <taxon>Metazoa</taxon>
        <taxon>Chordata</taxon>
        <taxon>Craniata</taxon>
        <taxon>Vertebrata</taxon>
        <taxon>Euteleostomi</taxon>
        <taxon>Mammalia</taxon>
        <taxon>Eutheria</taxon>
        <taxon>Euarchontoglires</taxon>
        <taxon>Glires</taxon>
        <taxon>Rodentia</taxon>
        <taxon>Myomorpha</taxon>
        <taxon>Muroidea</taxon>
        <taxon>Muridae</taxon>
        <taxon>Murinae</taxon>
        <taxon>Mus</taxon>
        <taxon>Mus</taxon>
    </lineage>
</organism>
<feature type="compositionally biased region" description="Basic and acidic residues" evidence="1">
    <location>
        <begin position="1"/>
        <end position="14"/>
    </location>
</feature>
<reference evidence="2" key="1">
    <citation type="submission" date="2025-08" db="UniProtKB">
        <authorList>
            <consortium name="Ensembl"/>
        </authorList>
    </citation>
    <scope>IDENTIFICATION</scope>
</reference>
<dbReference type="AlphaFoldDB" id="A0A8C6IJR5"/>
<dbReference type="Ensembl" id="ENSMSIT00000046546.1">
    <property type="protein sequence ID" value="ENSMSIP00000036931.1"/>
    <property type="gene ID" value="ENSMSIG00000030756.1"/>
</dbReference>
<feature type="region of interest" description="Disordered" evidence="1">
    <location>
        <begin position="1"/>
        <end position="126"/>
    </location>
</feature>
<protein>
    <submittedName>
        <fullName evidence="2">Predicted gene 11232</fullName>
    </submittedName>
</protein>